<evidence type="ECO:0000259" key="2">
    <source>
        <dbReference type="Pfam" id="PF13406"/>
    </source>
</evidence>
<dbReference type="PANTHER" id="PTHR30163">
    <property type="entry name" value="MEMBRANE-BOUND LYTIC MUREIN TRANSGLYCOSYLASE B"/>
    <property type="match status" value="1"/>
</dbReference>
<dbReference type="FunFam" id="1.10.8.350:FF:000001">
    <property type="entry name" value="Lytic murein transglycosylase B"/>
    <property type="match status" value="1"/>
</dbReference>
<sequence length="447" mass="48359">MRFQGLTFIFALIGTVAAAGSVDQSLRPMPRIATADEVSRSSVNLVSVVAPQNSLRPALRPVASPTPETIVPAATQAGFEAWIAGFRVRALQQGISSAVFDRALASARYDPDVVRRDRTQSEFTKTIWDYLDSAASDARVRNGKEALRTHAALLDRIEAQYGVDKDVIVAIWGLESAYGTFRGSNSVIGSLATLAYDGRRGAFFEGELIAALRILQSGDVRLANFTGSWAGAMGHTQFIPTSYQRLAVDFTGDGKRDIWSDDPADALASTANYLAKNGWVKGAPWGVEVQVPSGFDYTLANRDIQKMPSDWAQIGVVGMDGKPVRDYGSASVLLPAGAQGAGFLIFKNFDVIETYNTADAYVIGVGHLSDRITGGGPIQSDWPRGDRALSYAERKEMQRLLTAKGFDTKKIDGKIGPLTINAVRQFQRSVGDVPDGYASLRILEKLR</sequence>
<dbReference type="Pfam" id="PF01471">
    <property type="entry name" value="PG_binding_1"/>
    <property type="match status" value="1"/>
</dbReference>
<dbReference type="AlphaFoldDB" id="A0A1M5URP8"/>
<dbReference type="InterPro" id="IPR011970">
    <property type="entry name" value="MltB_2"/>
</dbReference>
<dbReference type="InterPro" id="IPR002477">
    <property type="entry name" value="Peptidoglycan-bd-like"/>
</dbReference>
<evidence type="ECO:0000313" key="4">
    <source>
        <dbReference type="Proteomes" id="UP000184221"/>
    </source>
</evidence>
<dbReference type="OrthoDB" id="9808544at2"/>
<dbReference type="InterPro" id="IPR043426">
    <property type="entry name" value="MltB-like"/>
</dbReference>
<gene>
    <name evidence="3" type="ORF">SAMN05443551_2768</name>
</gene>
<keyword evidence="4" id="KW-1185">Reference proteome</keyword>
<dbReference type="GO" id="GO:0009253">
    <property type="term" value="P:peptidoglycan catabolic process"/>
    <property type="evidence" value="ECO:0007669"/>
    <property type="project" value="TreeGrafter"/>
</dbReference>
<dbReference type="Proteomes" id="UP000184221">
    <property type="component" value="Unassembled WGS sequence"/>
</dbReference>
<dbReference type="GO" id="GO:0008933">
    <property type="term" value="F:peptidoglycan lytic transglycosylase activity"/>
    <property type="evidence" value="ECO:0007669"/>
    <property type="project" value="TreeGrafter"/>
</dbReference>
<dbReference type="InterPro" id="IPR031304">
    <property type="entry name" value="SLT_2"/>
</dbReference>
<dbReference type="SUPFAM" id="SSF47090">
    <property type="entry name" value="PGBD-like"/>
    <property type="match status" value="1"/>
</dbReference>
<name>A0A1M5URP8_9RHOB</name>
<dbReference type="RefSeq" id="WP_072778276.1">
    <property type="nucleotide sequence ID" value="NZ_FQXC01000003.1"/>
</dbReference>
<accession>A0A1M5URP8</accession>
<dbReference type="Gene3D" id="1.10.101.10">
    <property type="entry name" value="PGBD-like superfamily/PGBD"/>
    <property type="match status" value="1"/>
</dbReference>
<dbReference type="InterPro" id="IPR023346">
    <property type="entry name" value="Lysozyme-like_dom_sf"/>
</dbReference>
<organism evidence="3 4">
    <name type="scientific">Marivita hallyeonensis</name>
    <dbReference type="NCBI Taxonomy" id="996342"/>
    <lineage>
        <taxon>Bacteria</taxon>
        <taxon>Pseudomonadati</taxon>
        <taxon>Pseudomonadota</taxon>
        <taxon>Alphaproteobacteria</taxon>
        <taxon>Rhodobacterales</taxon>
        <taxon>Roseobacteraceae</taxon>
        <taxon>Marivita</taxon>
    </lineage>
</organism>
<dbReference type="CDD" id="cd13399">
    <property type="entry name" value="Slt35-like"/>
    <property type="match status" value="1"/>
</dbReference>
<evidence type="ECO:0000259" key="1">
    <source>
        <dbReference type="Pfam" id="PF01471"/>
    </source>
</evidence>
<dbReference type="InterPro" id="IPR036365">
    <property type="entry name" value="PGBD-like_sf"/>
</dbReference>
<dbReference type="EMBL" id="FQXC01000003">
    <property type="protein sequence ID" value="SHH65595.1"/>
    <property type="molecule type" value="Genomic_DNA"/>
</dbReference>
<dbReference type="Gene3D" id="1.10.530.10">
    <property type="match status" value="1"/>
</dbReference>
<feature type="domain" description="Peptidoglycan binding-like" evidence="1">
    <location>
        <begin position="392"/>
        <end position="446"/>
    </location>
</feature>
<feature type="domain" description="Transglycosylase SLT" evidence="2">
    <location>
        <begin position="79"/>
        <end position="370"/>
    </location>
</feature>
<reference evidence="3 4" key="1">
    <citation type="submission" date="2016-11" db="EMBL/GenBank/DDBJ databases">
        <authorList>
            <person name="Jaros S."/>
            <person name="Januszkiewicz K."/>
            <person name="Wedrychowicz H."/>
        </authorList>
    </citation>
    <scope>NUCLEOTIDE SEQUENCE [LARGE SCALE GENOMIC DNA]</scope>
    <source>
        <strain evidence="3 4">DSM 29431</strain>
    </source>
</reference>
<dbReference type="NCBIfam" id="TIGR02283">
    <property type="entry name" value="MltB_2"/>
    <property type="match status" value="1"/>
</dbReference>
<protein>
    <submittedName>
        <fullName evidence="3">Membrane-bound lytic murein transglycosylase B</fullName>
    </submittedName>
</protein>
<dbReference type="STRING" id="996342.SAMN05443551_2768"/>
<evidence type="ECO:0000313" key="3">
    <source>
        <dbReference type="EMBL" id="SHH65595.1"/>
    </source>
</evidence>
<dbReference type="Gene3D" id="1.10.8.350">
    <property type="entry name" value="Bacterial muramidase"/>
    <property type="match status" value="1"/>
</dbReference>
<proteinExistence type="predicted"/>
<dbReference type="SUPFAM" id="SSF53955">
    <property type="entry name" value="Lysozyme-like"/>
    <property type="match status" value="1"/>
</dbReference>
<dbReference type="PANTHER" id="PTHR30163:SF8">
    <property type="entry name" value="LYTIC MUREIN TRANSGLYCOSYLASE"/>
    <property type="match status" value="1"/>
</dbReference>
<dbReference type="Pfam" id="PF13406">
    <property type="entry name" value="SLT_2"/>
    <property type="match status" value="1"/>
</dbReference>
<dbReference type="InterPro" id="IPR036366">
    <property type="entry name" value="PGBDSf"/>
</dbReference>